<reference evidence="1" key="1">
    <citation type="submission" date="2020-04" db="EMBL/GenBank/DDBJ databases">
        <authorList>
            <person name="Chiriac C."/>
            <person name="Salcher M."/>
            <person name="Ghai R."/>
            <person name="Kavagutti S V."/>
        </authorList>
    </citation>
    <scope>NUCLEOTIDE SEQUENCE</scope>
</reference>
<name>A0A6J5PA88_9CAUD</name>
<accession>A0A6J5PA88</accession>
<protein>
    <submittedName>
        <fullName evidence="1">Uncharacterized protein</fullName>
    </submittedName>
</protein>
<evidence type="ECO:0000313" key="1">
    <source>
        <dbReference type="EMBL" id="CAB4166005.1"/>
    </source>
</evidence>
<gene>
    <name evidence="1" type="ORF">UFOVP836_8</name>
</gene>
<organism evidence="1">
    <name type="scientific">uncultured Caudovirales phage</name>
    <dbReference type="NCBI Taxonomy" id="2100421"/>
    <lineage>
        <taxon>Viruses</taxon>
        <taxon>Duplodnaviria</taxon>
        <taxon>Heunggongvirae</taxon>
        <taxon>Uroviricota</taxon>
        <taxon>Caudoviricetes</taxon>
        <taxon>Peduoviridae</taxon>
        <taxon>Maltschvirus</taxon>
        <taxon>Maltschvirus maltsch</taxon>
    </lineage>
</organism>
<proteinExistence type="predicted"/>
<sequence>MVRTAKVTIKGITPLSTSKALTSEKSAKEQHGEFEKRTWHERAHVDANGICYMPAMAFKNSLTEAAKYLSMKIPGKRNATYTKHFEAGVFVDTHLSLGVKGDEVAGEWVFVPSDGKRGGGSRVWKCFPVFTQWGGVVEFHVLDETITEDAFREHIEAAGTFKGVGRFRPGSNGYYGRFEVVKIDWK</sequence>
<dbReference type="EMBL" id="LR796794">
    <property type="protein sequence ID" value="CAB4166005.1"/>
    <property type="molecule type" value="Genomic_DNA"/>
</dbReference>